<reference evidence="2" key="1">
    <citation type="journal article" date="2013" name="Proc. Natl. Acad. Sci. U.S.A.">
        <title>Genome structure and metabolic features in the red seaweed Chondrus crispus shed light on evolution of the Archaeplastida.</title>
        <authorList>
            <person name="Collen J."/>
            <person name="Porcel B."/>
            <person name="Carre W."/>
            <person name="Ball S.G."/>
            <person name="Chaparro C."/>
            <person name="Tonon T."/>
            <person name="Barbeyron T."/>
            <person name="Michel G."/>
            <person name="Noel B."/>
            <person name="Valentin K."/>
            <person name="Elias M."/>
            <person name="Artiguenave F."/>
            <person name="Arun A."/>
            <person name="Aury J.M."/>
            <person name="Barbosa-Neto J.F."/>
            <person name="Bothwell J.H."/>
            <person name="Bouget F.Y."/>
            <person name="Brillet L."/>
            <person name="Cabello-Hurtado F."/>
            <person name="Capella-Gutierrez S."/>
            <person name="Charrier B."/>
            <person name="Cladiere L."/>
            <person name="Cock J.M."/>
            <person name="Coelho S.M."/>
            <person name="Colleoni C."/>
            <person name="Czjzek M."/>
            <person name="Da Silva C."/>
            <person name="Delage L."/>
            <person name="Denoeud F."/>
            <person name="Deschamps P."/>
            <person name="Dittami S.M."/>
            <person name="Gabaldon T."/>
            <person name="Gachon C.M."/>
            <person name="Groisillier A."/>
            <person name="Herve C."/>
            <person name="Jabbari K."/>
            <person name="Katinka M."/>
            <person name="Kloareg B."/>
            <person name="Kowalczyk N."/>
            <person name="Labadie K."/>
            <person name="Leblanc C."/>
            <person name="Lopez P.J."/>
            <person name="McLachlan D.H."/>
            <person name="Meslet-Cladiere L."/>
            <person name="Moustafa A."/>
            <person name="Nehr Z."/>
            <person name="Nyvall Collen P."/>
            <person name="Panaud O."/>
            <person name="Partensky F."/>
            <person name="Poulain J."/>
            <person name="Rensing S.A."/>
            <person name="Rousvoal S."/>
            <person name="Samson G."/>
            <person name="Symeonidi A."/>
            <person name="Weissenbach J."/>
            <person name="Zambounis A."/>
            <person name="Wincker P."/>
            <person name="Boyen C."/>
        </authorList>
    </citation>
    <scope>NUCLEOTIDE SEQUENCE [LARGE SCALE GENOMIC DNA]</scope>
    <source>
        <strain evidence="2">cv. Stackhouse</strain>
    </source>
</reference>
<dbReference type="RefSeq" id="XP_005716409.1">
    <property type="nucleotide sequence ID" value="XM_005716352.1"/>
</dbReference>
<name>R7QGQ4_CHOCR</name>
<dbReference type="AlphaFoldDB" id="R7QGQ4"/>
<dbReference type="EMBL" id="HG001791">
    <property type="protein sequence ID" value="CDF36590.1"/>
    <property type="molecule type" value="Genomic_DNA"/>
</dbReference>
<dbReference type="Gramene" id="CDF36590">
    <property type="protein sequence ID" value="CDF36590"/>
    <property type="gene ID" value="CHC_T00004851001"/>
</dbReference>
<dbReference type="Proteomes" id="UP000012073">
    <property type="component" value="Unassembled WGS sequence"/>
</dbReference>
<accession>R7QGQ4</accession>
<keyword evidence="2" id="KW-1185">Reference proteome</keyword>
<gene>
    <name evidence="1" type="ORF">CHC_T00004851001</name>
</gene>
<evidence type="ECO:0000313" key="1">
    <source>
        <dbReference type="EMBL" id="CDF36590.1"/>
    </source>
</evidence>
<protein>
    <submittedName>
        <fullName evidence="1">Uncharacterized protein</fullName>
    </submittedName>
</protein>
<proteinExistence type="predicted"/>
<dbReference type="GeneID" id="17324120"/>
<evidence type="ECO:0000313" key="2">
    <source>
        <dbReference type="Proteomes" id="UP000012073"/>
    </source>
</evidence>
<organism evidence="1 2">
    <name type="scientific">Chondrus crispus</name>
    <name type="common">Carrageen Irish moss</name>
    <name type="synonym">Polymorpha crispa</name>
    <dbReference type="NCBI Taxonomy" id="2769"/>
    <lineage>
        <taxon>Eukaryota</taxon>
        <taxon>Rhodophyta</taxon>
        <taxon>Florideophyceae</taxon>
        <taxon>Rhodymeniophycidae</taxon>
        <taxon>Gigartinales</taxon>
        <taxon>Gigartinaceae</taxon>
        <taxon>Chondrus</taxon>
    </lineage>
</organism>
<sequence>MVGEGPVVIFVFPRPVSNPVPPFLTRSNPSRHSQKRHIRTLEFNKPHGAASIRESRLSIPSSPSSVLPIMLDKPIQPPSAALRKRLVQHVWPRVHHGRSHALA</sequence>
<dbReference type="KEGG" id="ccp:CHC_T00004851001"/>